<keyword evidence="4 11" id="KW-0347">Helicase</keyword>
<dbReference type="AlphaFoldDB" id="A0A1M6GQA2"/>
<reference evidence="14 15" key="1">
    <citation type="submission" date="2016-11" db="EMBL/GenBank/DDBJ databases">
        <authorList>
            <person name="Jaros S."/>
            <person name="Januszkiewicz K."/>
            <person name="Wedrychowicz H."/>
        </authorList>
    </citation>
    <scope>NUCLEOTIDE SEQUENCE [LARGE SCALE GENOMIC DNA]</scope>
    <source>
        <strain evidence="14 15">DSM 19022</strain>
    </source>
</reference>
<evidence type="ECO:0000256" key="7">
    <source>
        <dbReference type="ARBA" id="ARBA00023235"/>
    </source>
</evidence>
<dbReference type="PROSITE" id="PS51198">
    <property type="entry name" value="UVRD_HELICASE_ATP_BIND"/>
    <property type="match status" value="1"/>
</dbReference>
<keyword evidence="7" id="KW-0413">Isomerase</keyword>
<feature type="domain" description="UvrD-like helicase C-terminal" evidence="13">
    <location>
        <begin position="298"/>
        <end position="563"/>
    </location>
</feature>
<dbReference type="EMBL" id="FQZS01000016">
    <property type="protein sequence ID" value="SHJ12154.1"/>
    <property type="molecule type" value="Genomic_DNA"/>
</dbReference>
<dbReference type="InterPro" id="IPR014016">
    <property type="entry name" value="UvrD-like_ATP-bd"/>
</dbReference>
<dbReference type="InterPro" id="IPR013986">
    <property type="entry name" value="DExx_box_DNA_helicase_dom_sf"/>
</dbReference>
<dbReference type="InterPro" id="IPR014017">
    <property type="entry name" value="DNA_helicase_UvrD-like_C"/>
</dbReference>
<evidence type="ECO:0000256" key="9">
    <source>
        <dbReference type="ARBA" id="ARBA00034808"/>
    </source>
</evidence>
<dbReference type="GO" id="GO:0003677">
    <property type="term" value="F:DNA binding"/>
    <property type="evidence" value="ECO:0007669"/>
    <property type="project" value="UniProtKB-KW"/>
</dbReference>
<dbReference type="GO" id="GO:0043138">
    <property type="term" value="F:3'-5' DNA helicase activity"/>
    <property type="evidence" value="ECO:0007669"/>
    <property type="project" value="UniProtKB-EC"/>
</dbReference>
<keyword evidence="2 11" id="KW-0547">Nucleotide-binding</keyword>
<dbReference type="InterPro" id="IPR027417">
    <property type="entry name" value="P-loop_NTPase"/>
</dbReference>
<dbReference type="InterPro" id="IPR000212">
    <property type="entry name" value="DNA_helicase_UvrD/REP"/>
</dbReference>
<dbReference type="GO" id="GO:0016887">
    <property type="term" value="F:ATP hydrolysis activity"/>
    <property type="evidence" value="ECO:0007669"/>
    <property type="project" value="RHEA"/>
</dbReference>
<dbReference type="CDD" id="cd17932">
    <property type="entry name" value="DEXQc_UvrD"/>
    <property type="match status" value="1"/>
</dbReference>
<dbReference type="STRING" id="1122184.SAMN02745176_02479"/>
<dbReference type="Gene3D" id="3.40.50.300">
    <property type="entry name" value="P-loop containing nucleotide triphosphate hydrolases"/>
    <property type="match status" value="2"/>
</dbReference>
<dbReference type="EC" id="5.6.2.4" evidence="9"/>
<dbReference type="SUPFAM" id="SSF52540">
    <property type="entry name" value="P-loop containing nucleoside triphosphate hydrolases"/>
    <property type="match status" value="1"/>
</dbReference>
<evidence type="ECO:0000256" key="5">
    <source>
        <dbReference type="ARBA" id="ARBA00022840"/>
    </source>
</evidence>
<evidence type="ECO:0000313" key="15">
    <source>
        <dbReference type="Proteomes" id="UP000184442"/>
    </source>
</evidence>
<evidence type="ECO:0000256" key="3">
    <source>
        <dbReference type="ARBA" id="ARBA00022801"/>
    </source>
</evidence>
<keyword evidence="15" id="KW-1185">Reference proteome</keyword>
<dbReference type="Gene3D" id="1.10.486.10">
    <property type="entry name" value="PCRA, domain 4"/>
    <property type="match status" value="1"/>
</dbReference>
<keyword evidence="6" id="KW-0238">DNA-binding</keyword>
<evidence type="ECO:0000313" key="14">
    <source>
        <dbReference type="EMBL" id="SHJ12154.1"/>
    </source>
</evidence>
<protein>
    <recommendedName>
        <fullName evidence="9">DNA 3'-5' helicase</fullName>
        <ecNumber evidence="9">5.6.2.4</ecNumber>
    </recommendedName>
</protein>
<dbReference type="GO" id="GO:0033202">
    <property type="term" value="C:DNA helicase complex"/>
    <property type="evidence" value="ECO:0007669"/>
    <property type="project" value="TreeGrafter"/>
</dbReference>
<evidence type="ECO:0000259" key="13">
    <source>
        <dbReference type="PROSITE" id="PS51217"/>
    </source>
</evidence>
<keyword evidence="3 11" id="KW-0378">Hydrolase</keyword>
<feature type="domain" description="UvrD-like helicase ATP-binding" evidence="12">
    <location>
        <begin position="20"/>
        <end position="297"/>
    </location>
</feature>
<comment type="catalytic activity">
    <reaction evidence="10">
        <text>ATP + H2O = ADP + phosphate + H(+)</text>
        <dbReference type="Rhea" id="RHEA:13065"/>
        <dbReference type="ChEBI" id="CHEBI:15377"/>
        <dbReference type="ChEBI" id="CHEBI:15378"/>
        <dbReference type="ChEBI" id="CHEBI:30616"/>
        <dbReference type="ChEBI" id="CHEBI:43474"/>
        <dbReference type="ChEBI" id="CHEBI:456216"/>
        <dbReference type="EC" id="5.6.2.4"/>
    </reaction>
</comment>
<evidence type="ECO:0000259" key="12">
    <source>
        <dbReference type="PROSITE" id="PS51198"/>
    </source>
</evidence>
<name>A0A1M6GQA2_9FIRM</name>
<comment type="similarity">
    <text evidence="1">Belongs to the helicase family. UvrD subfamily.</text>
</comment>
<dbReference type="GO" id="GO:0005524">
    <property type="term" value="F:ATP binding"/>
    <property type="evidence" value="ECO:0007669"/>
    <property type="project" value="UniProtKB-UniRule"/>
</dbReference>
<feature type="binding site" evidence="11">
    <location>
        <begin position="41"/>
        <end position="48"/>
    </location>
    <ligand>
        <name>ATP</name>
        <dbReference type="ChEBI" id="CHEBI:30616"/>
    </ligand>
</feature>
<dbReference type="PANTHER" id="PTHR11070:SF2">
    <property type="entry name" value="ATP-DEPENDENT DNA HELICASE SRS2"/>
    <property type="match status" value="1"/>
</dbReference>
<keyword evidence="5 11" id="KW-0067">ATP-binding</keyword>
<dbReference type="Pfam" id="PF13361">
    <property type="entry name" value="UvrD_C"/>
    <property type="match status" value="1"/>
</dbReference>
<dbReference type="GO" id="GO:0005829">
    <property type="term" value="C:cytosol"/>
    <property type="evidence" value="ECO:0007669"/>
    <property type="project" value="TreeGrafter"/>
</dbReference>
<organism evidence="14 15">
    <name type="scientific">Lutispora thermophila DSM 19022</name>
    <dbReference type="NCBI Taxonomy" id="1122184"/>
    <lineage>
        <taxon>Bacteria</taxon>
        <taxon>Bacillati</taxon>
        <taxon>Bacillota</taxon>
        <taxon>Clostridia</taxon>
        <taxon>Lutisporales</taxon>
        <taxon>Lutisporaceae</taxon>
        <taxon>Lutispora</taxon>
    </lineage>
</organism>
<evidence type="ECO:0000256" key="8">
    <source>
        <dbReference type="ARBA" id="ARBA00034617"/>
    </source>
</evidence>
<proteinExistence type="inferred from homology"/>
<evidence type="ECO:0000256" key="6">
    <source>
        <dbReference type="ARBA" id="ARBA00023125"/>
    </source>
</evidence>
<evidence type="ECO:0000256" key="4">
    <source>
        <dbReference type="ARBA" id="ARBA00022806"/>
    </source>
</evidence>
<dbReference type="Pfam" id="PF00580">
    <property type="entry name" value="UvrD-helicase"/>
    <property type="match status" value="1"/>
</dbReference>
<accession>A0A1M6GQA2</accession>
<dbReference type="GO" id="GO:0000725">
    <property type="term" value="P:recombinational repair"/>
    <property type="evidence" value="ECO:0007669"/>
    <property type="project" value="TreeGrafter"/>
</dbReference>
<gene>
    <name evidence="14" type="ORF">SAMN02745176_02479</name>
</gene>
<comment type="catalytic activity">
    <reaction evidence="8">
        <text>Couples ATP hydrolysis with the unwinding of duplex DNA by translocating in the 3'-5' direction.</text>
        <dbReference type="EC" id="5.6.2.4"/>
    </reaction>
</comment>
<evidence type="ECO:0000256" key="2">
    <source>
        <dbReference type="ARBA" id="ARBA00022741"/>
    </source>
</evidence>
<evidence type="ECO:0000256" key="10">
    <source>
        <dbReference type="ARBA" id="ARBA00048988"/>
    </source>
</evidence>
<sequence length="696" mass="81676">MGGRIILPFFKVLHMKADLRKLNKEQLEAVKHYKGPCLVIAGPGTGKTTVITHRVMHLIKEYRVKPNEILVITFTKAAAREMEERFCKLPYYQKDYKRVAFGTFHSIFYRILRAYKGYRLENLLDEKEKYYVIKSIIKTLGYDFYEDEQVIESIISEMSYMYNTLANIDDYEASSIDNAVFKSVFKEYEKYKYYNDKYDYDDMLVHCYKLLISNEEILNSIRAKYRYILIDEFQDINKVQFEIMRLIAYPDNNIFVVGDDDQSIYSFRGADAGIMIEFSRIYNTAVKITLRYNYRSCSAIINSAMSLISNNKNRYEKKFVTVKDMGINPLVVRVEDFEQEAKIICQKIIDHVNQGGSYSEFAVIHRTNLQSRAFIDAFTIANIPYVSYDGLASVYNHWLLKDILAYLKAAIGIDRRNSLIRIINKPNRYIPRYVIEENIGKEGDFLDNIAIYSSLNDFQRKSIYELKDSLCRIRSMTTSKAIKYIRGYIGYEEYIRDYAFAKSIDVKLFDELLDEINSSSESFAKINDYIEHVRIILESVDYKYNENRNTNAVSLMTMHKAKGLEFEQVFISGAVDGVVPYIKGDDISLSELEDERRLFYVAMTRAKRVLYIFVPKNRFSKKVYPSRFIREIDSWLKDYRNSFKCGDKINHKHFGDGIIKGIEKRAEDYILTVEFKNDTKRLNLDVLLKNKIITLI</sequence>
<dbReference type="PANTHER" id="PTHR11070">
    <property type="entry name" value="UVRD / RECB / PCRA DNA HELICASE FAMILY MEMBER"/>
    <property type="match status" value="1"/>
</dbReference>
<dbReference type="Proteomes" id="UP000184442">
    <property type="component" value="Unassembled WGS sequence"/>
</dbReference>
<dbReference type="PROSITE" id="PS51217">
    <property type="entry name" value="UVRD_HELICASE_CTER"/>
    <property type="match status" value="1"/>
</dbReference>
<evidence type="ECO:0000256" key="11">
    <source>
        <dbReference type="PROSITE-ProRule" id="PRU00560"/>
    </source>
</evidence>
<dbReference type="Gene3D" id="1.10.10.160">
    <property type="match status" value="1"/>
</dbReference>
<evidence type="ECO:0000256" key="1">
    <source>
        <dbReference type="ARBA" id="ARBA00009922"/>
    </source>
</evidence>